<dbReference type="AlphaFoldDB" id="E2AIV7"/>
<comment type="subcellular location">
    <subcellularLocation>
        <location evidence="1">Membrane</location>
        <topology evidence="1">Multi-pass membrane protein</topology>
    </subcellularLocation>
</comment>
<dbReference type="FunCoup" id="E2AIV7">
    <property type="interactions" value="44"/>
</dbReference>
<dbReference type="Gene3D" id="3.30.750.24">
    <property type="entry name" value="STAS domain"/>
    <property type="match status" value="1"/>
</dbReference>
<evidence type="ECO:0000256" key="2">
    <source>
        <dbReference type="ARBA" id="ARBA00022692"/>
    </source>
</evidence>
<keyword evidence="4 5" id="KW-0472">Membrane</keyword>
<feature type="transmembrane region" description="Helical" evidence="5">
    <location>
        <begin position="226"/>
        <end position="242"/>
    </location>
</feature>
<dbReference type="InterPro" id="IPR002645">
    <property type="entry name" value="STAS_dom"/>
</dbReference>
<evidence type="ECO:0000256" key="5">
    <source>
        <dbReference type="SAM" id="Phobius"/>
    </source>
</evidence>
<dbReference type="InParanoid" id="E2AIV7"/>
<dbReference type="InterPro" id="IPR011547">
    <property type="entry name" value="SLC26A/SulP_dom"/>
</dbReference>
<dbReference type="SUPFAM" id="SSF52091">
    <property type="entry name" value="SpoIIaa-like"/>
    <property type="match status" value="1"/>
</dbReference>
<feature type="transmembrane region" description="Helical" evidence="5">
    <location>
        <begin position="448"/>
        <end position="481"/>
    </location>
</feature>
<evidence type="ECO:0000256" key="1">
    <source>
        <dbReference type="ARBA" id="ARBA00004141"/>
    </source>
</evidence>
<keyword evidence="9" id="KW-1185">Reference proteome</keyword>
<feature type="transmembrane region" description="Helical" evidence="5">
    <location>
        <begin position="314"/>
        <end position="334"/>
    </location>
</feature>
<dbReference type="Pfam" id="PF00916">
    <property type="entry name" value="Sulfate_transp"/>
    <property type="match status" value="1"/>
</dbReference>
<sequence>MMHFTLTTRGIMMDETTLMNFFRRQIARQEKKPRPSLFLVAQWYGRDKCNDYVKRRLPVLTWLPRYQSTWILQDALAGITVGLTAVPQGIAYGIVAGLGAEYGLYAAFMASFIYIIFGSCENITIGPTAIMATMIQPLVKKYGADIAILITFLKGCIIALLGIFHLGFLLDFVSLPVITGFTSAAAINIASSQFKSLLGIPGKSESFLDSLIVIFKNLYQIRYQDTLLGIATIIVLVLLKNIPGRRIGTTFQKIGWLLALSRNALVVIIGTVMAYIFYINNQNPFKLTGSMGQGLPPFAPPPFSTTFQNSTYNFLEMSTAMGTTLFTIPIISTIEHMAIAKAFRKGKPLDATQEMIALGICNIFGSFVRSMPVTGSFTRTAVNDASGVKTPLGGIFTGGLVLLAVSLLTSTFYFIPKATLAGLIICAMYYMLDFPTYVLLWRAKKIDFFVMMLTLIPCVFLGLEYGILIGIVVNLIALLYYSARPIIEMKIEQIDGETVIVVIPEEAVAFPAAERLRANIMRLSGESECNVILDCKNLKRIDVTVAKIIKLLAKDLSVRGQSIVCSNCCESVNATLKIVTPELLNFEGKRTI</sequence>
<dbReference type="EMBL" id="GL439905">
    <property type="protein sequence ID" value="EFN66636.1"/>
    <property type="molecule type" value="Genomic_DNA"/>
</dbReference>
<feature type="domain" description="SLC26A/SulP transporter" evidence="6">
    <location>
        <begin position="73"/>
        <end position="454"/>
    </location>
</feature>
<feature type="transmembrane region" description="Helical" evidence="5">
    <location>
        <begin position="254"/>
        <end position="278"/>
    </location>
</feature>
<dbReference type="GO" id="GO:0016020">
    <property type="term" value="C:membrane"/>
    <property type="evidence" value="ECO:0007669"/>
    <property type="project" value="UniProtKB-SubCell"/>
</dbReference>
<proteinExistence type="predicted"/>
<dbReference type="InterPro" id="IPR036513">
    <property type="entry name" value="STAS_dom_sf"/>
</dbReference>
<evidence type="ECO:0000259" key="7">
    <source>
        <dbReference type="Pfam" id="PF01740"/>
    </source>
</evidence>
<evidence type="ECO:0000256" key="4">
    <source>
        <dbReference type="ARBA" id="ARBA00023136"/>
    </source>
</evidence>
<feature type="domain" description="STAS" evidence="7">
    <location>
        <begin position="495"/>
        <end position="578"/>
    </location>
</feature>
<keyword evidence="3 5" id="KW-1133">Transmembrane helix</keyword>
<dbReference type="Pfam" id="PF01740">
    <property type="entry name" value="STAS"/>
    <property type="match status" value="1"/>
</dbReference>
<feature type="transmembrane region" description="Helical" evidence="5">
    <location>
        <begin position="355"/>
        <end position="372"/>
    </location>
</feature>
<evidence type="ECO:0000313" key="9">
    <source>
        <dbReference type="Proteomes" id="UP000000311"/>
    </source>
</evidence>
<feature type="transmembrane region" description="Helical" evidence="5">
    <location>
        <begin position="75"/>
        <end position="96"/>
    </location>
</feature>
<gene>
    <name evidence="8" type="ORF">EAG_15671</name>
</gene>
<feature type="transmembrane region" description="Helical" evidence="5">
    <location>
        <begin position="146"/>
        <end position="170"/>
    </location>
</feature>
<organism evidence="9">
    <name type="scientific">Camponotus floridanus</name>
    <name type="common">Florida carpenter ant</name>
    <dbReference type="NCBI Taxonomy" id="104421"/>
    <lineage>
        <taxon>Eukaryota</taxon>
        <taxon>Metazoa</taxon>
        <taxon>Ecdysozoa</taxon>
        <taxon>Arthropoda</taxon>
        <taxon>Hexapoda</taxon>
        <taxon>Insecta</taxon>
        <taxon>Pterygota</taxon>
        <taxon>Neoptera</taxon>
        <taxon>Endopterygota</taxon>
        <taxon>Hymenoptera</taxon>
        <taxon>Apocrita</taxon>
        <taxon>Aculeata</taxon>
        <taxon>Formicoidea</taxon>
        <taxon>Formicidae</taxon>
        <taxon>Formicinae</taxon>
        <taxon>Camponotus</taxon>
    </lineage>
</organism>
<feature type="transmembrane region" description="Helical" evidence="5">
    <location>
        <begin position="422"/>
        <end position="442"/>
    </location>
</feature>
<evidence type="ECO:0000256" key="3">
    <source>
        <dbReference type="ARBA" id="ARBA00022989"/>
    </source>
</evidence>
<protein>
    <submittedName>
        <fullName evidence="8">Sodium-independent sulfate anion transporter</fullName>
    </submittedName>
</protein>
<feature type="transmembrane region" description="Helical" evidence="5">
    <location>
        <begin position="392"/>
        <end position="415"/>
    </location>
</feature>
<dbReference type="OMA" id="KFPILKW"/>
<evidence type="ECO:0000259" key="6">
    <source>
        <dbReference type="Pfam" id="PF00916"/>
    </source>
</evidence>
<dbReference type="GO" id="GO:0055085">
    <property type="term" value="P:transmembrane transport"/>
    <property type="evidence" value="ECO:0007669"/>
    <property type="project" value="InterPro"/>
</dbReference>
<feature type="transmembrane region" description="Helical" evidence="5">
    <location>
        <begin position="102"/>
        <end position="125"/>
    </location>
</feature>
<dbReference type="InterPro" id="IPR001902">
    <property type="entry name" value="SLC26A/SulP_fam"/>
</dbReference>
<dbReference type="STRING" id="104421.E2AIV7"/>
<dbReference type="PANTHER" id="PTHR11814">
    <property type="entry name" value="SULFATE TRANSPORTER"/>
    <property type="match status" value="1"/>
</dbReference>
<dbReference type="Proteomes" id="UP000000311">
    <property type="component" value="Unassembled WGS sequence"/>
</dbReference>
<reference evidence="8 9" key="1">
    <citation type="journal article" date="2010" name="Science">
        <title>Genomic comparison of the ants Camponotus floridanus and Harpegnathos saltator.</title>
        <authorList>
            <person name="Bonasio R."/>
            <person name="Zhang G."/>
            <person name="Ye C."/>
            <person name="Mutti N.S."/>
            <person name="Fang X."/>
            <person name="Qin N."/>
            <person name="Donahue G."/>
            <person name="Yang P."/>
            <person name="Li Q."/>
            <person name="Li C."/>
            <person name="Zhang P."/>
            <person name="Huang Z."/>
            <person name="Berger S.L."/>
            <person name="Reinberg D."/>
            <person name="Wang J."/>
            <person name="Liebig J."/>
        </authorList>
    </citation>
    <scope>NUCLEOTIDE SEQUENCE [LARGE SCALE GENOMIC DNA]</scope>
    <source>
        <strain evidence="9">C129</strain>
    </source>
</reference>
<name>E2AIV7_CAMFO</name>
<keyword evidence="2 5" id="KW-0812">Transmembrane</keyword>
<dbReference type="OrthoDB" id="288203at2759"/>
<accession>E2AIV7</accession>
<evidence type="ECO:0000313" key="8">
    <source>
        <dbReference type="EMBL" id="EFN66636.1"/>
    </source>
</evidence>